<dbReference type="InterPro" id="IPR007627">
    <property type="entry name" value="RNA_pol_sigma70_r2"/>
</dbReference>
<keyword evidence="8" id="KW-1185">Reference proteome</keyword>
<dbReference type="Gene3D" id="1.10.10.10">
    <property type="entry name" value="Winged helix-like DNA-binding domain superfamily/Winged helix DNA-binding domain"/>
    <property type="match status" value="1"/>
</dbReference>
<feature type="domain" description="RNA polymerase sigma factor 70 region 4 type 2" evidence="6">
    <location>
        <begin position="125"/>
        <end position="178"/>
    </location>
</feature>
<reference evidence="7 8" key="1">
    <citation type="submission" date="2024-06" db="EMBL/GenBank/DDBJ databases">
        <title>Chitinophaga defluvii sp. nov., isolated from municipal sewage.</title>
        <authorList>
            <person name="Zhang L."/>
        </authorList>
    </citation>
    <scope>NUCLEOTIDE SEQUENCE [LARGE SCALE GENOMIC DNA]</scope>
    <source>
        <strain evidence="7 8">H8</strain>
    </source>
</reference>
<keyword evidence="3" id="KW-0731">Sigma factor</keyword>
<evidence type="ECO:0000259" key="6">
    <source>
        <dbReference type="Pfam" id="PF08281"/>
    </source>
</evidence>
<dbReference type="Proteomes" id="UP001549749">
    <property type="component" value="Unassembled WGS sequence"/>
</dbReference>
<dbReference type="PRINTS" id="PR00038">
    <property type="entry name" value="HTHLUXR"/>
</dbReference>
<dbReference type="NCBIfam" id="TIGR02985">
    <property type="entry name" value="Sig70_bacteroi1"/>
    <property type="match status" value="1"/>
</dbReference>
<keyword evidence="2" id="KW-0805">Transcription regulation</keyword>
<dbReference type="SUPFAM" id="SSF88659">
    <property type="entry name" value="Sigma3 and sigma4 domains of RNA polymerase sigma factors"/>
    <property type="match status" value="1"/>
</dbReference>
<evidence type="ECO:0000259" key="5">
    <source>
        <dbReference type="Pfam" id="PF04542"/>
    </source>
</evidence>
<accession>A0ABV2T1C6</accession>
<dbReference type="InterPro" id="IPR014284">
    <property type="entry name" value="RNA_pol_sigma-70_dom"/>
</dbReference>
<dbReference type="Gene3D" id="1.10.1740.10">
    <property type="match status" value="1"/>
</dbReference>
<dbReference type="InterPro" id="IPR013324">
    <property type="entry name" value="RNA_pol_sigma_r3/r4-like"/>
</dbReference>
<evidence type="ECO:0000256" key="4">
    <source>
        <dbReference type="ARBA" id="ARBA00023163"/>
    </source>
</evidence>
<gene>
    <name evidence="7" type="ORF">ABR189_03580</name>
</gene>
<dbReference type="CDD" id="cd06171">
    <property type="entry name" value="Sigma70_r4"/>
    <property type="match status" value="1"/>
</dbReference>
<dbReference type="PANTHER" id="PTHR43133">
    <property type="entry name" value="RNA POLYMERASE ECF-TYPE SIGMA FACTO"/>
    <property type="match status" value="1"/>
</dbReference>
<dbReference type="NCBIfam" id="TIGR02937">
    <property type="entry name" value="sigma70-ECF"/>
    <property type="match status" value="1"/>
</dbReference>
<dbReference type="SUPFAM" id="SSF88946">
    <property type="entry name" value="Sigma2 domain of RNA polymerase sigma factors"/>
    <property type="match status" value="1"/>
</dbReference>
<dbReference type="Pfam" id="PF08281">
    <property type="entry name" value="Sigma70_r4_2"/>
    <property type="match status" value="1"/>
</dbReference>
<dbReference type="PANTHER" id="PTHR43133:SF46">
    <property type="entry name" value="RNA POLYMERASE SIGMA-70 FACTOR ECF SUBFAMILY"/>
    <property type="match status" value="1"/>
</dbReference>
<evidence type="ECO:0000313" key="8">
    <source>
        <dbReference type="Proteomes" id="UP001549749"/>
    </source>
</evidence>
<comment type="caution">
    <text evidence="7">The sequence shown here is derived from an EMBL/GenBank/DDBJ whole genome shotgun (WGS) entry which is preliminary data.</text>
</comment>
<dbReference type="RefSeq" id="WP_354659069.1">
    <property type="nucleotide sequence ID" value="NZ_JBEXAC010000001.1"/>
</dbReference>
<evidence type="ECO:0000256" key="1">
    <source>
        <dbReference type="ARBA" id="ARBA00010641"/>
    </source>
</evidence>
<evidence type="ECO:0000313" key="7">
    <source>
        <dbReference type="EMBL" id="MET6996427.1"/>
    </source>
</evidence>
<proteinExistence type="inferred from homology"/>
<organism evidence="7 8">
    <name type="scientific">Chitinophaga defluvii</name>
    <dbReference type="NCBI Taxonomy" id="3163343"/>
    <lineage>
        <taxon>Bacteria</taxon>
        <taxon>Pseudomonadati</taxon>
        <taxon>Bacteroidota</taxon>
        <taxon>Chitinophagia</taxon>
        <taxon>Chitinophagales</taxon>
        <taxon>Chitinophagaceae</taxon>
        <taxon>Chitinophaga</taxon>
    </lineage>
</organism>
<dbReference type="InterPro" id="IPR039425">
    <property type="entry name" value="RNA_pol_sigma-70-like"/>
</dbReference>
<dbReference type="InterPro" id="IPR036388">
    <property type="entry name" value="WH-like_DNA-bd_sf"/>
</dbReference>
<feature type="domain" description="RNA polymerase sigma-70 region 2" evidence="5">
    <location>
        <begin position="28"/>
        <end position="94"/>
    </location>
</feature>
<dbReference type="InterPro" id="IPR013325">
    <property type="entry name" value="RNA_pol_sigma_r2"/>
</dbReference>
<protein>
    <submittedName>
        <fullName evidence="7">RNA polymerase sigma-70 factor</fullName>
    </submittedName>
</protein>
<dbReference type="InterPro" id="IPR000792">
    <property type="entry name" value="Tscrpt_reg_LuxR_C"/>
</dbReference>
<sequence length="189" mass="22591">MNNFQQYHDDQLVQLIRDDDNIAAFEVLYNRYWEKLLIQAKWKTGSEEDAEEIVQQVFMNIWKTRKNLHLTHSFYTYIASCVKYEIMATIARKQKQKTAHHNFYTATGQEADNNTAEWIDYESTRRQLEDTIQQLPEKCRLVFRLSRENGFTEKQIAEKLSISKKTVEAHMTRALKALRLILHQRIPFF</sequence>
<keyword evidence="4" id="KW-0804">Transcription</keyword>
<name>A0ABV2T1C6_9BACT</name>
<dbReference type="EMBL" id="JBEXAC010000001">
    <property type="protein sequence ID" value="MET6996427.1"/>
    <property type="molecule type" value="Genomic_DNA"/>
</dbReference>
<evidence type="ECO:0000256" key="3">
    <source>
        <dbReference type="ARBA" id="ARBA00023082"/>
    </source>
</evidence>
<dbReference type="Pfam" id="PF04542">
    <property type="entry name" value="Sigma70_r2"/>
    <property type="match status" value="1"/>
</dbReference>
<dbReference type="InterPro" id="IPR013249">
    <property type="entry name" value="RNA_pol_sigma70_r4_t2"/>
</dbReference>
<evidence type="ECO:0000256" key="2">
    <source>
        <dbReference type="ARBA" id="ARBA00023015"/>
    </source>
</evidence>
<comment type="similarity">
    <text evidence="1">Belongs to the sigma-70 factor family. ECF subfamily.</text>
</comment>
<dbReference type="InterPro" id="IPR014327">
    <property type="entry name" value="RNA_pol_sigma70_bacteroid"/>
</dbReference>